<proteinExistence type="predicted"/>
<sequence>MVKLAFDTQVEGLNFTQNATVYIRYKDSCAARVGKDVDRIAIVRRSFDELTGRFTVEGQSSPAPEKDTKDSEFAV</sequence>
<feature type="compositionally biased region" description="Basic and acidic residues" evidence="1">
    <location>
        <begin position="64"/>
        <end position="75"/>
    </location>
</feature>
<dbReference type="AlphaFoldDB" id="A0A565CHL8"/>
<accession>A0A565CHL8</accession>
<dbReference type="Proteomes" id="UP000489600">
    <property type="component" value="Unassembled WGS sequence"/>
</dbReference>
<protein>
    <submittedName>
        <fullName evidence="2">Uncharacterized protein</fullName>
    </submittedName>
</protein>
<dbReference type="Pfam" id="PF04776">
    <property type="entry name" value="protein_MS5"/>
    <property type="match status" value="1"/>
</dbReference>
<dbReference type="InterPro" id="IPR006462">
    <property type="entry name" value="MS5"/>
</dbReference>
<comment type="caution">
    <text evidence="2">The sequence shown here is derived from an EMBL/GenBank/DDBJ whole genome shotgun (WGS) entry which is preliminary data.</text>
</comment>
<name>A0A565CHL8_9BRAS</name>
<reference evidence="2" key="1">
    <citation type="submission" date="2019-07" db="EMBL/GenBank/DDBJ databases">
        <authorList>
            <person name="Dittberner H."/>
        </authorList>
    </citation>
    <scope>NUCLEOTIDE SEQUENCE [LARGE SCALE GENOMIC DNA]</scope>
</reference>
<organism evidence="2 3">
    <name type="scientific">Arabis nemorensis</name>
    <dbReference type="NCBI Taxonomy" id="586526"/>
    <lineage>
        <taxon>Eukaryota</taxon>
        <taxon>Viridiplantae</taxon>
        <taxon>Streptophyta</taxon>
        <taxon>Embryophyta</taxon>
        <taxon>Tracheophyta</taxon>
        <taxon>Spermatophyta</taxon>
        <taxon>Magnoliopsida</taxon>
        <taxon>eudicotyledons</taxon>
        <taxon>Gunneridae</taxon>
        <taxon>Pentapetalae</taxon>
        <taxon>rosids</taxon>
        <taxon>malvids</taxon>
        <taxon>Brassicales</taxon>
        <taxon>Brassicaceae</taxon>
        <taxon>Arabideae</taxon>
        <taxon>Arabis</taxon>
    </lineage>
</organism>
<evidence type="ECO:0000313" key="3">
    <source>
        <dbReference type="Proteomes" id="UP000489600"/>
    </source>
</evidence>
<gene>
    <name evidence="2" type="ORF">ANE_LOCUS23603</name>
</gene>
<dbReference type="OrthoDB" id="1109063at2759"/>
<evidence type="ECO:0000256" key="1">
    <source>
        <dbReference type="SAM" id="MobiDB-lite"/>
    </source>
</evidence>
<evidence type="ECO:0000313" key="2">
    <source>
        <dbReference type="EMBL" id="VVB13159.1"/>
    </source>
</evidence>
<keyword evidence="3" id="KW-1185">Reference proteome</keyword>
<dbReference type="EMBL" id="CABITT030000008">
    <property type="protein sequence ID" value="VVB13159.1"/>
    <property type="molecule type" value="Genomic_DNA"/>
</dbReference>
<feature type="region of interest" description="Disordered" evidence="1">
    <location>
        <begin position="55"/>
        <end position="75"/>
    </location>
</feature>